<dbReference type="Proteomes" id="UP000075398">
    <property type="component" value="Unassembled WGS sequence"/>
</dbReference>
<keyword evidence="1" id="KW-0812">Transmembrane</keyword>
<feature type="transmembrane region" description="Helical" evidence="1">
    <location>
        <begin position="6"/>
        <end position="38"/>
    </location>
</feature>
<proteinExistence type="predicted"/>
<reference evidence="2 3" key="1">
    <citation type="journal article" date="2016" name="ISME J.">
        <title>Chasing the elusive Euryarchaeota class WSA2: genomes reveal a uniquely fastidious methyl-reducing methanogen.</title>
        <authorList>
            <person name="Nobu M.K."/>
            <person name="Narihiro T."/>
            <person name="Kuroda K."/>
            <person name="Mei R."/>
            <person name="Liu W.T."/>
        </authorList>
    </citation>
    <scope>NUCLEOTIDE SEQUENCE [LARGE SCALE GENOMIC DNA]</scope>
    <source>
        <strain evidence="2">U1lsi0528_Bin055</strain>
    </source>
</reference>
<dbReference type="AlphaFoldDB" id="A0A150J9D1"/>
<sequence>MSIADIIWIISLITSITGLFTHNNGIAMIGVVVMFFCAGIMHGKKYKKWTASIKLLEE</sequence>
<evidence type="ECO:0000256" key="1">
    <source>
        <dbReference type="SAM" id="Phobius"/>
    </source>
</evidence>
<name>A0A150J9D1_9EURY</name>
<evidence type="ECO:0000313" key="2">
    <source>
        <dbReference type="EMBL" id="KYC53806.1"/>
    </source>
</evidence>
<protein>
    <submittedName>
        <fullName evidence="2">Uncharacterized protein</fullName>
    </submittedName>
</protein>
<keyword evidence="1" id="KW-1133">Transmembrane helix</keyword>
<comment type="caution">
    <text evidence="2">The sequence shown here is derived from an EMBL/GenBank/DDBJ whole genome shotgun (WGS) entry which is preliminary data.</text>
</comment>
<keyword evidence="1" id="KW-0472">Membrane</keyword>
<accession>A0A150J9D1</accession>
<organism evidence="2 3">
    <name type="scientific">Candidatus Methanofastidiosum methylothiophilum</name>
    <dbReference type="NCBI Taxonomy" id="1705564"/>
    <lineage>
        <taxon>Archaea</taxon>
        <taxon>Methanobacteriati</taxon>
        <taxon>Methanobacteriota</taxon>
        <taxon>Stenosarchaea group</taxon>
        <taxon>Candidatus Methanofastidiosia</taxon>
        <taxon>Candidatus Methanofastidiosales</taxon>
        <taxon>Candidatus Methanofastidiosaceae</taxon>
        <taxon>Candidatus Methanofastidiosum</taxon>
    </lineage>
</organism>
<gene>
    <name evidence="2" type="ORF">AMQ22_00005</name>
</gene>
<evidence type="ECO:0000313" key="3">
    <source>
        <dbReference type="Proteomes" id="UP000075398"/>
    </source>
</evidence>
<dbReference type="EMBL" id="LNGC01000001">
    <property type="protein sequence ID" value="KYC53806.1"/>
    <property type="molecule type" value="Genomic_DNA"/>
</dbReference>